<proteinExistence type="predicted"/>
<name>X1GY46_9ZZZZ</name>
<dbReference type="AlphaFoldDB" id="X1GY46"/>
<protein>
    <recommendedName>
        <fullName evidence="5">Luciferase-like domain-containing protein</fullName>
    </recommendedName>
</protein>
<dbReference type="SUPFAM" id="SSF51679">
    <property type="entry name" value="Bacterial luciferase-like"/>
    <property type="match status" value="1"/>
</dbReference>
<accession>X1GY46</accession>
<feature type="non-terminal residue" evidence="6">
    <location>
        <position position="113"/>
    </location>
</feature>
<keyword evidence="3" id="KW-0560">Oxidoreductase</keyword>
<dbReference type="PANTHER" id="PTHR42847">
    <property type="entry name" value="ALKANESULFONATE MONOOXYGENASE"/>
    <property type="match status" value="1"/>
</dbReference>
<dbReference type="EMBL" id="BARU01005543">
    <property type="protein sequence ID" value="GAH37943.1"/>
    <property type="molecule type" value="Genomic_DNA"/>
</dbReference>
<sequence length="113" mass="12566">MKYGFVFPRVDVFEAIEFAKAAEKAGWDGFFVWEPTYGVDAWVTLAAIAVETEKIRLGTLLSPLSRMRPWKLASEAITLDILSNGRITISVGLGAIDTGFEELGEEIDLKLER</sequence>
<evidence type="ECO:0000256" key="4">
    <source>
        <dbReference type="ARBA" id="ARBA00023033"/>
    </source>
</evidence>
<feature type="domain" description="Luciferase-like" evidence="5">
    <location>
        <begin position="14"/>
        <end position="112"/>
    </location>
</feature>
<dbReference type="GO" id="GO:0046306">
    <property type="term" value="P:alkanesulfonate catabolic process"/>
    <property type="evidence" value="ECO:0007669"/>
    <property type="project" value="TreeGrafter"/>
</dbReference>
<dbReference type="Pfam" id="PF00296">
    <property type="entry name" value="Bac_luciferase"/>
    <property type="match status" value="1"/>
</dbReference>
<evidence type="ECO:0000259" key="5">
    <source>
        <dbReference type="Pfam" id="PF00296"/>
    </source>
</evidence>
<evidence type="ECO:0000313" key="6">
    <source>
        <dbReference type="EMBL" id="GAH37943.1"/>
    </source>
</evidence>
<evidence type="ECO:0000256" key="3">
    <source>
        <dbReference type="ARBA" id="ARBA00023002"/>
    </source>
</evidence>
<organism evidence="6">
    <name type="scientific">marine sediment metagenome</name>
    <dbReference type="NCBI Taxonomy" id="412755"/>
    <lineage>
        <taxon>unclassified sequences</taxon>
        <taxon>metagenomes</taxon>
        <taxon>ecological metagenomes</taxon>
    </lineage>
</organism>
<comment type="caution">
    <text evidence="6">The sequence shown here is derived from an EMBL/GenBank/DDBJ whole genome shotgun (WGS) entry which is preliminary data.</text>
</comment>
<evidence type="ECO:0000256" key="1">
    <source>
        <dbReference type="ARBA" id="ARBA00022630"/>
    </source>
</evidence>
<evidence type="ECO:0000256" key="2">
    <source>
        <dbReference type="ARBA" id="ARBA00022643"/>
    </source>
</evidence>
<keyword evidence="4" id="KW-0503">Monooxygenase</keyword>
<dbReference type="PANTHER" id="PTHR42847:SF4">
    <property type="entry name" value="ALKANESULFONATE MONOOXYGENASE-RELATED"/>
    <property type="match status" value="1"/>
</dbReference>
<dbReference type="Gene3D" id="3.20.20.30">
    <property type="entry name" value="Luciferase-like domain"/>
    <property type="match status" value="1"/>
</dbReference>
<keyword evidence="2" id="KW-0288">FMN</keyword>
<dbReference type="InterPro" id="IPR050172">
    <property type="entry name" value="SsuD_RutA_monooxygenase"/>
</dbReference>
<gene>
    <name evidence="6" type="ORF">S03H2_10826</name>
</gene>
<reference evidence="6" key="1">
    <citation type="journal article" date="2014" name="Front. Microbiol.">
        <title>High frequency of phylogenetically diverse reductive dehalogenase-homologous genes in deep subseafloor sedimentary metagenomes.</title>
        <authorList>
            <person name="Kawai M."/>
            <person name="Futagami T."/>
            <person name="Toyoda A."/>
            <person name="Takaki Y."/>
            <person name="Nishi S."/>
            <person name="Hori S."/>
            <person name="Arai W."/>
            <person name="Tsubouchi T."/>
            <person name="Morono Y."/>
            <person name="Uchiyama I."/>
            <person name="Ito T."/>
            <person name="Fujiyama A."/>
            <person name="Inagaki F."/>
            <person name="Takami H."/>
        </authorList>
    </citation>
    <scope>NUCLEOTIDE SEQUENCE</scope>
    <source>
        <strain evidence="6">Expedition CK06-06</strain>
    </source>
</reference>
<dbReference type="InterPro" id="IPR011251">
    <property type="entry name" value="Luciferase-like_dom"/>
</dbReference>
<keyword evidence="1" id="KW-0285">Flavoprotein</keyword>
<dbReference type="GO" id="GO:0008726">
    <property type="term" value="F:alkanesulfonate monooxygenase activity"/>
    <property type="evidence" value="ECO:0007669"/>
    <property type="project" value="TreeGrafter"/>
</dbReference>
<dbReference type="InterPro" id="IPR036661">
    <property type="entry name" value="Luciferase-like_sf"/>
</dbReference>